<dbReference type="EMBL" id="CP000852">
    <property type="protein sequence ID" value="ABW00865.1"/>
    <property type="molecule type" value="Genomic_DNA"/>
</dbReference>
<dbReference type="Pfam" id="PF25476">
    <property type="entry name" value="Ribosomal_L19e_C"/>
    <property type="match status" value="1"/>
</dbReference>
<dbReference type="NCBIfam" id="NF006343">
    <property type="entry name" value="PRK08570.1"/>
    <property type="match status" value="1"/>
</dbReference>
<accession>A8M9I4</accession>
<dbReference type="GO" id="GO:0006412">
    <property type="term" value="P:translation"/>
    <property type="evidence" value="ECO:0007669"/>
    <property type="project" value="UniProtKB-UniRule"/>
</dbReference>
<dbReference type="Gene3D" id="1.10.1200.240">
    <property type="match status" value="1"/>
</dbReference>
<comment type="subunit">
    <text evidence="4">Part of the 50S ribosomal subunit.</text>
</comment>
<comment type="similarity">
    <text evidence="1 4">Belongs to the eukaryotic ribosomal protein eL19 family.</text>
</comment>
<comment type="function">
    <text evidence="4">Binds to the 23S rRNA.</text>
</comment>
<gene>
    <name evidence="4" type="primary">rpl19e</name>
    <name evidence="7" type="ordered locus">Cmaq_0011</name>
</gene>
<evidence type="ECO:0000256" key="4">
    <source>
        <dbReference type="HAMAP-Rule" id="MF_01475"/>
    </source>
</evidence>
<dbReference type="HOGENOM" id="CLU_083919_1_1_2"/>
<evidence type="ECO:0000256" key="1">
    <source>
        <dbReference type="ARBA" id="ARBA00011082"/>
    </source>
</evidence>
<dbReference type="InterPro" id="IPR057259">
    <property type="entry name" value="Ribosomal_L19e"/>
</dbReference>
<keyword evidence="8" id="KW-1185">Reference proteome</keyword>
<organism evidence="7 8">
    <name type="scientific">Caldivirga maquilingensis (strain ATCC 700844 / DSM 13496 / JCM 10307 / IC-167)</name>
    <dbReference type="NCBI Taxonomy" id="397948"/>
    <lineage>
        <taxon>Archaea</taxon>
        <taxon>Thermoproteota</taxon>
        <taxon>Thermoprotei</taxon>
        <taxon>Thermoproteales</taxon>
        <taxon>Thermoproteaceae</taxon>
        <taxon>Caldivirga</taxon>
    </lineage>
</organism>
<evidence type="ECO:0000313" key="7">
    <source>
        <dbReference type="EMBL" id="ABW00865.1"/>
    </source>
</evidence>
<dbReference type="STRING" id="397948.Cmaq_0011"/>
<dbReference type="GO" id="GO:0022625">
    <property type="term" value="C:cytosolic large ribosomal subunit"/>
    <property type="evidence" value="ECO:0007669"/>
    <property type="project" value="InterPro"/>
</dbReference>
<dbReference type="GO" id="GO:0070180">
    <property type="term" value="F:large ribosomal subunit rRNA binding"/>
    <property type="evidence" value="ECO:0007669"/>
    <property type="project" value="UniProtKB-UniRule"/>
</dbReference>
<dbReference type="InterPro" id="IPR035970">
    <property type="entry name" value="60S_ribosomal_eL19_sf"/>
</dbReference>
<keyword evidence="2 4" id="KW-0689">Ribosomal protein</keyword>
<feature type="region of interest" description="Disordered" evidence="5">
    <location>
        <begin position="64"/>
        <end position="84"/>
    </location>
</feature>
<dbReference type="GO" id="GO:0003735">
    <property type="term" value="F:structural constituent of ribosome"/>
    <property type="evidence" value="ECO:0007669"/>
    <property type="project" value="InterPro"/>
</dbReference>
<dbReference type="InterPro" id="IPR000196">
    <property type="entry name" value="Ribosomal_eL19_dom"/>
</dbReference>
<dbReference type="OrthoDB" id="11624at2157"/>
<dbReference type="Pfam" id="PF01280">
    <property type="entry name" value="Ribosomal_L19e"/>
    <property type="match status" value="1"/>
</dbReference>
<dbReference type="eggNOG" id="arCOG04089">
    <property type="taxonomic scope" value="Archaea"/>
</dbReference>
<proteinExistence type="inferred from homology"/>
<dbReference type="PANTHER" id="PTHR10722">
    <property type="entry name" value="60S RIBOSOMAL PROTEIN L19"/>
    <property type="match status" value="1"/>
</dbReference>
<sequence length="158" mass="18503">MDLRETVARLLNVPKSRIVIKQEALEQLEEAITRNDVRSLMKEGLIEVKPRKRNSRGRWRITHEKRKSGRRRGRGSRRGTRKARGAVGKEVWVPRIRRIRRFLNTLKHRGVIDKATWRNLYRMAKGGYFESLAHLRTYMIQNGIVTEDKIKAAFKGGS</sequence>
<evidence type="ECO:0000256" key="5">
    <source>
        <dbReference type="SAM" id="MobiDB-lite"/>
    </source>
</evidence>
<protein>
    <recommendedName>
        <fullName evidence="4">Large ribosomal subunit protein eL19</fullName>
    </recommendedName>
</protein>
<dbReference type="RefSeq" id="WP_012185085.1">
    <property type="nucleotide sequence ID" value="NC_009954.1"/>
</dbReference>
<dbReference type="InterPro" id="IPR015972">
    <property type="entry name" value="Ribosomal_eL19_dom1"/>
</dbReference>
<keyword evidence="4" id="KW-0694">RNA-binding</keyword>
<dbReference type="SUPFAM" id="SSF48140">
    <property type="entry name" value="Ribosomal protein L19 (L19e)"/>
    <property type="match status" value="1"/>
</dbReference>
<name>A8M9I4_CALMQ</name>
<reference evidence="7 8" key="1">
    <citation type="submission" date="2007-10" db="EMBL/GenBank/DDBJ databases">
        <title>Complete sequence of Caldivirga maquilingensis IC-167.</title>
        <authorList>
            <consortium name="US DOE Joint Genome Institute"/>
            <person name="Copeland A."/>
            <person name="Lucas S."/>
            <person name="Lapidus A."/>
            <person name="Barry K."/>
            <person name="Glavina del Rio T."/>
            <person name="Dalin E."/>
            <person name="Tice H."/>
            <person name="Pitluck S."/>
            <person name="Saunders E."/>
            <person name="Brettin T."/>
            <person name="Bruce D."/>
            <person name="Detter J.C."/>
            <person name="Han C."/>
            <person name="Schmutz J."/>
            <person name="Larimer F."/>
            <person name="Land M."/>
            <person name="Hauser L."/>
            <person name="Kyrpides N."/>
            <person name="Ivanova N."/>
            <person name="Biddle J.F."/>
            <person name="Zhang Z."/>
            <person name="Fitz-Gibbon S.T."/>
            <person name="Lowe T.M."/>
            <person name="Saltikov C."/>
            <person name="House C.H."/>
            <person name="Richardson P."/>
        </authorList>
    </citation>
    <scope>NUCLEOTIDE SEQUENCE [LARGE SCALE GENOMIC DNA]</scope>
    <source>
        <strain evidence="8">ATCC 700844 / DSM 13496 / JCM 10307 / IC-167</strain>
    </source>
</reference>
<dbReference type="KEGG" id="cma:Cmaq_0011"/>
<dbReference type="Gene3D" id="1.10.1650.10">
    <property type="match status" value="1"/>
</dbReference>
<dbReference type="GeneID" id="5710305"/>
<evidence type="ECO:0000313" key="8">
    <source>
        <dbReference type="Proteomes" id="UP000001137"/>
    </source>
</evidence>
<keyword evidence="3 4" id="KW-0687">Ribonucleoprotein</keyword>
<evidence type="ECO:0000259" key="6">
    <source>
        <dbReference type="SMART" id="SM01416"/>
    </source>
</evidence>
<dbReference type="InterPro" id="IPR039547">
    <property type="entry name" value="Ribosomal_eL19"/>
</dbReference>
<feature type="domain" description="Large ribosomal subunit protein eL19" evidence="6">
    <location>
        <begin position="2"/>
        <end position="143"/>
    </location>
</feature>
<keyword evidence="4" id="KW-0699">rRNA-binding</keyword>
<evidence type="ECO:0000256" key="3">
    <source>
        <dbReference type="ARBA" id="ARBA00023274"/>
    </source>
</evidence>
<dbReference type="InterPro" id="IPR057260">
    <property type="entry name" value="Ribosomal_L19e_C"/>
</dbReference>
<dbReference type="AlphaFoldDB" id="A8M9I4"/>
<evidence type="ECO:0000256" key="2">
    <source>
        <dbReference type="ARBA" id="ARBA00022980"/>
    </source>
</evidence>
<dbReference type="HAMAP" id="MF_01475">
    <property type="entry name" value="Ribosomal_eL19"/>
    <property type="match status" value="1"/>
</dbReference>
<dbReference type="SMART" id="SM01416">
    <property type="entry name" value="Ribosomal_L19e"/>
    <property type="match status" value="1"/>
</dbReference>
<dbReference type="Proteomes" id="UP000001137">
    <property type="component" value="Chromosome"/>
</dbReference>